<evidence type="ECO:0008006" key="5">
    <source>
        <dbReference type="Google" id="ProtNLM"/>
    </source>
</evidence>
<proteinExistence type="predicted"/>
<evidence type="ECO:0000256" key="2">
    <source>
        <dbReference type="SAM" id="SignalP"/>
    </source>
</evidence>
<evidence type="ECO:0000256" key="1">
    <source>
        <dbReference type="SAM" id="MobiDB-lite"/>
    </source>
</evidence>
<sequence length="132" mass="13833">MKKFLLIPFSLLLAGVLVGCGNDNAEENDAIDDDEIINEDVNDDLNDTNDNGTNDNGTGDIDNTVGDEPLDSNGNKNPNEAVETEDGMGTNNNGNTNGTTNGTTNGADMNGNNDNATDEAGNEVPGKDDEKR</sequence>
<evidence type="ECO:0000313" key="4">
    <source>
        <dbReference type="Proteomes" id="UP000640930"/>
    </source>
</evidence>
<comment type="caution">
    <text evidence="3">The sequence shown here is derived from an EMBL/GenBank/DDBJ whole genome shotgun (WGS) entry which is preliminary data.</text>
</comment>
<keyword evidence="4" id="KW-1185">Reference proteome</keyword>
<feature type="region of interest" description="Disordered" evidence="1">
    <location>
        <begin position="25"/>
        <end position="132"/>
    </location>
</feature>
<feature type="compositionally biased region" description="Low complexity" evidence="1">
    <location>
        <begin position="87"/>
        <end position="115"/>
    </location>
</feature>
<organism evidence="3 4">
    <name type="scientific">Ureibacillus galli</name>
    <dbReference type="NCBI Taxonomy" id="2762222"/>
    <lineage>
        <taxon>Bacteria</taxon>
        <taxon>Bacillati</taxon>
        <taxon>Bacillota</taxon>
        <taxon>Bacilli</taxon>
        <taxon>Bacillales</taxon>
        <taxon>Caryophanaceae</taxon>
        <taxon>Ureibacillus</taxon>
    </lineage>
</organism>
<accession>A0ABR8XDQ1</accession>
<feature type="chain" id="PRO_5045046983" description="Lipoprotein" evidence="2">
    <location>
        <begin position="26"/>
        <end position="132"/>
    </location>
</feature>
<dbReference type="RefSeq" id="WP_191707802.1">
    <property type="nucleotide sequence ID" value="NZ_JACSQA010000017.1"/>
</dbReference>
<feature type="signal peptide" evidence="2">
    <location>
        <begin position="1"/>
        <end position="25"/>
    </location>
</feature>
<evidence type="ECO:0000313" key="3">
    <source>
        <dbReference type="EMBL" id="MBD8027363.1"/>
    </source>
</evidence>
<keyword evidence="2" id="KW-0732">Signal</keyword>
<protein>
    <recommendedName>
        <fullName evidence="5">Lipoprotein</fullName>
    </recommendedName>
</protein>
<feature type="compositionally biased region" description="Low complexity" evidence="1">
    <location>
        <begin position="48"/>
        <end position="67"/>
    </location>
</feature>
<dbReference type="EMBL" id="JACSQA010000017">
    <property type="protein sequence ID" value="MBD8027363.1"/>
    <property type="molecule type" value="Genomic_DNA"/>
</dbReference>
<reference evidence="3 4" key="1">
    <citation type="submission" date="2020-08" db="EMBL/GenBank/DDBJ databases">
        <title>A Genomic Blueprint of the Chicken Gut Microbiome.</title>
        <authorList>
            <person name="Gilroy R."/>
            <person name="Ravi A."/>
            <person name="Getino M."/>
            <person name="Pursley I."/>
            <person name="Horton D.L."/>
            <person name="Alikhan N.-F."/>
            <person name="Baker D."/>
            <person name="Gharbi K."/>
            <person name="Hall N."/>
            <person name="Watson M."/>
            <person name="Adriaenssens E.M."/>
            <person name="Foster-Nyarko E."/>
            <person name="Jarju S."/>
            <person name="Secka A."/>
            <person name="Antonio M."/>
            <person name="Oren A."/>
            <person name="Chaudhuri R."/>
            <person name="La Ragione R.M."/>
            <person name="Hildebrand F."/>
            <person name="Pallen M.J."/>
        </authorList>
    </citation>
    <scope>NUCLEOTIDE SEQUENCE [LARGE SCALE GENOMIC DNA]</scope>
    <source>
        <strain evidence="3 4">Re31</strain>
    </source>
</reference>
<dbReference type="Proteomes" id="UP000640930">
    <property type="component" value="Unassembled WGS sequence"/>
</dbReference>
<dbReference type="PROSITE" id="PS51257">
    <property type="entry name" value="PROKAR_LIPOPROTEIN"/>
    <property type="match status" value="1"/>
</dbReference>
<name>A0ABR8XDQ1_9BACL</name>
<feature type="compositionally biased region" description="Acidic residues" evidence="1">
    <location>
        <begin position="25"/>
        <end position="47"/>
    </location>
</feature>
<gene>
    <name evidence="3" type="ORF">H9636_11925</name>
</gene>